<feature type="binding site" evidence="1">
    <location>
        <position position="56"/>
    </location>
    <ligand>
        <name>Mg(2+)</name>
        <dbReference type="ChEBI" id="CHEBI:18420"/>
        <label>4</label>
    </ligand>
</feature>
<feature type="region of interest" description="Disordered" evidence="2">
    <location>
        <begin position="339"/>
        <end position="368"/>
    </location>
</feature>
<dbReference type="GO" id="GO:0009229">
    <property type="term" value="P:thiamine diphosphate biosynthetic process"/>
    <property type="evidence" value="ECO:0007669"/>
    <property type="project" value="UniProtKB-UniRule"/>
</dbReference>
<feature type="binding site" evidence="1">
    <location>
        <position position="106"/>
    </location>
    <ligand>
        <name>Mg(2+)</name>
        <dbReference type="ChEBI" id="CHEBI:18420"/>
        <label>3</label>
    </ligand>
</feature>
<feature type="binding site" evidence="1">
    <location>
        <position position="270"/>
    </location>
    <ligand>
        <name>Mg(2+)</name>
        <dbReference type="ChEBI" id="CHEBI:18420"/>
        <label>5</label>
    </ligand>
</feature>
<dbReference type="Pfam" id="PF00586">
    <property type="entry name" value="AIRS"/>
    <property type="match status" value="1"/>
</dbReference>
<dbReference type="InterPro" id="IPR036921">
    <property type="entry name" value="PurM-like_N_sf"/>
</dbReference>
<dbReference type="InterPro" id="IPR010918">
    <property type="entry name" value="PurM-like_C_dom"/>
</dbReference>
<comment type="caution">
    <text evidence="1">Lacks conserved residue(s) required for the propagation of feature annotation.</text>
</comment>
<dbReference type="GO" id="GO:0009228">
    <property type="term" value="P:thiamine biosynthetic process"/>
    <property type="evidence" value="ECO:0007669"/>
    <property type="project" value="UniProtKB-KW"/>
</dbReference>
<dbReference type="Proteomes" id="UP000179540">
    <property type="component" value="Unassembled WGS sequence"/>
</dbReference>
<feature type="binding site" evidence="1">
    <location>
        <position position="79"/>
    </location>
    <ligand>
        <name>substrate</name>
    </ligand>
</feature>
<dbReference type="EMBL" id="MODZ01000007">
    <property type="protein sequence ID" value="OIJ35735.1"/>
    <property type="molecule type" value="Genomic_DNA"/>
</dbReference>
<dbReference type="Gene3D" id="3.90.650.10">
    <property type="entry name" value="PurM-like C-terminal domain"/>
    <property type="match status" value="1"/>
</dbReference>
<evidence type="ECO:0000313" key="6">
    <source>
        <dbReference type="Proteomes" id="UP000179540"/>
    </source>
</evidence>
<feature type="binding site" evidence="1">
    <location>
        <position position="71"/>
    </location>
    <ligand>
        <name>Mg(2+)</name>
        <dbReference type="ChEBI" id="CHEBI:18420"/>
        <label>1</label>
    </ligand>
</feature>
<evidence type="ECO:0000259" key="3">
    <source>
        <dbReference type="Pfam" id="PF00586"/>
    </source>
</evidence>
<feature type="binding site" evidence="1">
    <location>
        <position position="72"/>
    </location>
    <ligand>
        <name>Mg(2+)</name>
        <dbReference type="ChEBI" id="CHEBI:18420"/>
        <label>2</label>
    </ligand>
</feature>
<evidence type="ECO:0000256" key="1">
    <source>
        <dbReference type="HAMAP-Rule" id="MF_02128"/>
    </source>
</evidence>
<keyword evidence="1" id="KW-0418">Kinase</keyword>
<dbReference type="GO" id="GO:0009030">
    <property type="term" value="F:thiamine-phosphate kinase activity"/>
    <property type="evidence" value="ECO:0007669"/>
    <property type="project" value="UniProtKB-UniRule"/>
</dbReference>
<dbReference type="SUPFAM" id="SSF56042">
    <property type="entry name" value="PurM C-terminal domain-like"/>
    <property type="match status" value="1"/>
</dbReference>
<dbReference type="AlphaFoldDB" id="A0A1S2MZD7"/>
<dbReference type="Pfam" id="PF02769">
    <property type="entry name" value="AIRS_C"/>
    <property type="match status" value="1"/>
</dbReference>
<feature type="binding site" evidence="1">
    <location>
        <position position="72"/>
    </location>
    <ligand>
        <name>Mg(2+)</name>
        <dbReference type="ChEBI" id="CHEBI:18420"/>
        <label>1</label>
    </ligand>
</feature>
<feature type="domain" description="PurM-like C-terminal" evidence="4">
    <location>
        <begin position="185"/>
        <end position="332"/>
    </location>
</feature>
<accession>A0A1S2MZD7</accession>
<feature type="region of interest" description="Disordered" evidence="2">
    <location>
        <begin position="1"/>
        <end position="20"/>
    </location>
</feature>
<dbReference type="InterPro" id="IPR006283">
    <property type="entry name" value="ThiL-like"/>
</dbReference>
<dbReference type="Gene3D" id="3.30.1330.10">
    <property type="entry name" value="PurM-like, N-terminal domain"/>
    <property type="match status" value="1"/>
</dbReference>
<organism evidence="5 6">
    <name type="scientific">Rothia kristinae</name>
    <dbReference type="NCBI Taxonomy" id="37923"/>
    <lineage>
        <taxon>Bacteria</taxon>
        <taxon>Bacillati</taxon>
        <taxon>Actinomycetota</taxon>
        <taxon>Actinomycetes</taxon>
        <taxon>Micrococcales</taxon>
        <taxon>Micrococcaceae</taxon>
        <taxon>Rothia</taxon>
    </lineage>
</organism>
<dbReference type="CDD" id="cd02194">
    <property type="entry name" value="ThiL"/>
    <property type="match status" value="1"/>
</dbReference>
<dbReference type="SUPFAM" id="SSF55326">
    <property type="entry name" value="PurM N-terminal domain-like"/>
    <property type="match status" value="1"/>
</dbReference>
<keyword evidence="1" id="KW-0479">Metal-binding</keyword>
<feature type="binding site" evidence="1">
    <location>
        <position position="269"/>
    </location>
    <ligand>
        <name>ATP</name>
        <dbReference type="ChEBI" id="CHEBI:30616"/>
    </ligand>
</feature>
<reference evidence="5 6" key="1">
    <citation type="submission" date="2016-10" db="EMBL/GenBank/DDBJ databases">
        <title>Draft genome sequence of strain LCT isolated from the Shenzhou X spacecraft of China.</title>
        <authorList>
            <person name="Huang B."/>
        </authorList>
    </citation>
    <scope>NUCLEOTIDE SEQUENCE [LARGE SCALE GENOMIC DNA]</scope>
    <source>
        <strain evidence="5 6">LCT-H5</strain>
    </source>
</reference>
<dbReference type="InterPro" id="IPR016188">
    <property type="entry name" value="PurM-like_N"/>
</dbReference>
<keyword evidence="1" id="KW-0808">Transferase</keyword>
<comment type="catalytic activity">
    <reaction evidence="1">
        <text>thiamine phosphate + ATP = thiamine diphosphate + ADP</text>
        <dbReference type="Rhea" id="RHEA:15913"/>
        <dbReference type="ChEBI" id="CHEBI:30616"/>
        <dbReference type="ChEBI" id="CHEBI:37575"/>
        <dbReference type="ChEBI" id="CHEBI:58937"/>
        <dbReference type="ChEBI" id="CHEBI:456216"/>
        <dbReference type="EC" id="2.7.4.16"/>
    </reaction>
</comment>
<comment type="similarity">
    <text evidence="1">Belongs to the thiamine-monophosphate kinase family.</text>
</comment>
<feature type="binding site" evidence="1">
    <location>
        <position position="372"/>
    </location>
    <ligand>
        <name>substrate</name>
    </ligand>
</feature>
<feature type="binding site" evidence="1">
    <location>
        <position position="56"/>
    </location>
    <ligand>
        <name>Mg(2+)</name>
        <dbReference type="ChEBI" id="CHEBI:18420"/>
        <label>3</label>
    </ligand>
</feature>
<feature type="binding site" evidence="1">
    <location>
        <position position="106"/>
    </location>
    <ligand>
        <name>Mg(2+)</name>
        <dbReference type="ChEBI" id="CHEBI:18420"/>
        <label>2</label>
    </ligand>
</feature>
<keyword evidence="1" id="KW-0784">Thiamine biosynthesis</keyword>
<comment type="pathway">
    <text evidence="1">Cofactor biosynthesis; thiamine diphosphate biosynthesis; thiamine diphosphate from thiamine phosphate: step 1/1.</text>
</comment>
<feature type="binding site" evidence="1">
    <location>
        <position position="70"/>
    </location>
    <ligand>
        <name>Mg(2+)</name>
        <dbReference type="ChEBI" id="CHEBI:18420"/>
        <label>4</label>
    </ligand>
</feature>
<dbReference type="GO" id="GO:0005524">
    <property type="term" value="F:ATP binding"/>
    <property type="evidence" value="ECO:0007669"/>
    <property type="project" value="UniProtKB-UniRule"/>
</dbReference>
<name>A0A1S2MZD7_9MICC</name>
<evidence type="ECO:0000313" key="5">
    <source>
        <dbReference type="EMBL" id="OIJ35735.1"/>
    </source>
</evidence>
<dbReference type="GO" id="GO:0000287">
    <property type="term" value="F:magnesium ion binding"/>
    <property type="evidence" value="ECO:0007669"/>
    <property type="project" value="UniProtKB-UniRule"/>
</dbReference>
<dbReference type="UniPathway" id="UPA00060">
    <property type="reaction ID" value="UER00142"/>
</dbReference>
<evidence type="ECO:0000256" key="2">
    <source>
        <dbReference type="SAM" id="MobiDB-lite"/>
    </source>
</evidence>
<feature type="binding site" evidence="1">
    <location>
        <position position="106"/>
    </location>
    <ligand>
        <name>Mg(2+)</name>
        <dbReference type="ChEBI" id="CHEBI:18420"/>
        <label>4</label>
    </ligand>
</feature>
<sequence>MTSARHAARQEREPAPGTAAAIGEDGILRRILPIFAALPVVRSPEGPRVVEGPGDDAAVYDLAGRLAVLSTDTQTQEEDHLLRWPCGHRTRGAELGWKSAAQNLADLAAMGADPLSLVISLSFPGTTAVDFLEDMARGYVAAIRALGAGACSVDGGDLGGAGELSATVAALGACRGMPVRRDGARPGDVVVLAGTVGRAAAGLDLLLHEDFDPADIPTEVDAAHARPGPRDADRRALADLAATQLRPCPPLGAGPVLAEAGARAMIDVSDGLVRDAGRLARASGVQVRLDSRALTGLREDLEPAGRLLGRDPMDWVLTGGEDHGLLACLPSQAPLPPGVRAIGSCRKNHSDDDHSDDPPVTLDGGVPEHLGWDHFGG</sequence>
<feature type="binding site" evidence="1">
    <location>
        <position position="267"/>
    </location>
    <ligand>
        <name>Mg(2+)</name>
        <dbReference type="ChEBI" id="CHEBI:18420"/>
        <label>3</label>
    </ligand>
</feature>
<dbReference type="EC" id="2.7.4.16" evidence="1"/>
<dbReference type="RefSeq" id="WP_075514957.1">
    <property type="nucleotide sequence ID" value="NZ_MODZ01000007.1"/>
</dbReference>
<proteinExistence type="inferred from homology"/>
<dbReference type="OrthoDB" id="9802811at2"/>
<feature type="binding site" evidence="1">
    <location>
        <position position="321"/>
    </location>
    <ligand>
        <name>substrate</name>
    </ligand>
</feature>
<feature type="binding site" evidence="1">
    <location>
        <position position="181"/>
    </location>
    <ligand>
        <name>ATP</name>
        <dbReference type="ChEBI" id="CHEBI:30616"/>
    </ligand>
</feature>
<keyword evidence="1" id="KW-0460">Magnesium</keyword>
<gene>
    <name evidence="1" type="primary">thiL</name>
    <name evidence="5" type="ORF">BK826_06810</name>
</gene>
<feature type="binding site" evidence="1">
    <location>
        <position position="154"/>
    </location>
    <ligand>
        <name>Mg(2+)</name>
        <dbReference type="ChEBI" id="CHEBI:18420"/>
        <label>1</label>
    </ligand>
</feature>
<dbReference type="HAMAP" id="MF_02128">
    <property type="entry name" value="TMP_kinase"/>
    <property type="match status" value="1"/>
</dbReference>
<dbReference type="PANTHER" id="PTHR30270:SF0">
    <property type="entry name" value="THIAMINE-MONOPHOSPHATE KINASE"/>
    <property type="match status" value="1"/>
</dbReference>
<keyword evidence="1" id="KW-0547">Nucleotide-binding</keyword>
<feature type="domain" description="PurM-like N-terminal" evidence="3">
    <location>
        <begin position="54"/>
        <end position="173"/>
    </location>
</feature>
<dbReference type="InterPro" id="IPR036676">
    <property type="entry name" value="PurM-like_C_sf"/>
</dbReference>
<dbReference type="PANTHER" id="PTHR30270">
    <property type="entry name" value="THIAMINE-MONOPHOSPHATE KINASE"/>
    <property type="match status" value="1"/>
</dbReference>
<comment type="caution">
    <text evidence="5">The sequence shown here is derived from an EMBL/GenBank/DDBJ whole genome shotgun (WGS) entry which is preliminary data.</text>
</comment>
<comment type="miscellaneous">
    <text evidence="1">Reaction mechanism of ThiL seems to utilize a direct, inline transfer of the gamma-phosphate of ATP to TMP rather than a phosphorylated enzyme intermediate.</text>
</comment>
<comment type="function">
    <text evidence="1">Catalyzes the ATP-dependent phosphorylation of thiamine-monophosphate (TMP) to form thiamine-pyrophosphate (TPP), the active form of vitamin B1.</text>
</comment>
<evidence type="ECO:0000259" key="4">
    <source>
        <dbReference type="Pfam" id="PF02769"/>
    </source>
</evidence>
<protein>
    <recommendedName>
        <fullName evidence="1">Thiamine-monophosphate kinase</fullName>
        <shortName evidence="1">TMP kinase</shortName>
        <shortName evidence="1">Thiamine-phosphate kinase</shortName>
        <ecNumber evidence="1">2.7.4.16</ecNumber>
    </recommendedName>
</protein>
<keyword evidence="1" id="KW-0067">ATP-binding</keyword>